<dbReference type="PANTHER" id="PTHR11690">
    <property type="entry name" value="AMILORIDE-SENSITIVE SODIUM CHANNEL-RELATED"/>
    <property type="match status" value="1"/>
</dbReference>
<organism evidence="13 14">
    <name type="scientific">Tegillarca granosa</name>
    <name type="common">Malaysian cockle</name>
    <name type="synonym">Anadara granosa</name>
    <dbReference type="NCBI Taxonomy" id="220873"/>
    <lineage>
        <taxon>Eukaryota</taxon>
        <taxon>Metazoa</taxon>
        <taxon>Spiralia</taxon>
        <taxon>Lophotrochozoa</taxon>
        <taxon>Mollusca</taxon>
        <taxon>Bivalvia</taxon>
        <taxon>Autobranchia</taxon>
        <taxon>Pteriomorphia</taxon>
        <taxon>Arcoida</taxon>
        <taxon>Arcoidea</taxon>
        <taxon>Arcidae</taxon>
        <taxon>Tegillarca</taxon>
    </lineage>
</organism>
<dbReference type="InterPro" id="IPR001873">
    <property type="entry name" value="ENaC"/>
</dbReference>
<keyword evidence="10 11" id="KW-0407">Ion channel</keyword>
<evidence type="ECO:0000256" key="12">
    <source>
        <dbReference type="SAM" id="Phobius"/>
    </source>
</evidence>
<evidence type="ECO:0000256" key="8">
    <source>
        <dbReference type="ARBA" id="ARBA00023136"/>
    </source>
</evidence>
<sequence>MMFLTCAALMAYQVIDRIFYYVDWPVTVDLRINYNNSLSFPALTICNQNAFKTTATAKNNQYELLEDIFSGNLSKLTKYPEWKNITLRQLNLDNGHRKEDMIINVMTIVLLLVAYVAFKFLICVLDKDIHLELQFVD</sequence>
<keyword evidence="2 11" id="KW-0813">Transport</keyword>
<evidence type="ECO:0000256" key="9">
    <source>
        <dbReference type="ARBA" id="ARBA00023201"/>
    </source>
</evidence>
<keyword evidence="3 11" id="KW-0894">Sodium channel</keyword>
<evidence type="ECO:0000313" key="13">
    <source>
        <dbReference type="EMBL" id="KAJ8316929.1"/>
    </source>
</evidence>
<evidence type="ECO:0000256" key="6">
    <source>
        <dbReference type="ARBA" id="ARBA00023053"/>
    </source>
</evidence>
<dbReference type="Proteomes" id="UP001217089">
    <property type="component" value="Unassembled WGS sequence"/>
</dbReference>
<keyword evidence="14" id="KW-1185">Reference proteome</keyword>
<comment type="similarity">
    <text evidence="11">Belongs to the amiloride-sensitive sodium channel (TC 1.A.6) family.</text>
</comment>
<accession>A0ABQ9FI03</accession>
<feature type="transmembrane region" description="Helical" evidence="12">
    <location>
        <begin position="101"/>
        <end position="125"/>
    </location>
</feature>
<proteinExistence type="inferred from homology"/>
<evidence type="ECO:0000256" key="1">
    <source>
        <dbReference type="ARBA" id="ARBA00004141"/>
    </source>
</evidence>
<keyword evidence="4 11" id="KW-0812">Transmembrane</keyword>
<evidence type="ECO:0000256" key="4">
    <source>
        <dbReference type="ARBA" id="ARBA00022692"/>
    </source>
</evidence>
<keyword evidence="9 11" id="KW-0739">Sodium transport</keyword>
<keyword evidence="6" id="KW-0915">Sodium</keyword>
<evidence type="ECO:0000256" key="10">
    <source>
        <dbReference type="ARBA" id="ARBA00023303"/>
    </source>
</evidence>
<gene>
    <name evidence="13" type="ORF">KUTeg_004833</name>
</gene>
<dbReference type="PANTHER" id="PTHR11690:SF300">
    <property type="entry name" value="PICKPOCKET PROTEIN 19"/>
    <property type="match status" value="1"/>
</dbReference>
<evidence type="ECO:0000256" key="11">
    <source>
        <dbReference type="RuleBase" id="RU000679"/>
    </source>
</evidence>
<keyword evidence="8 12" id="KW-0472">Membrane</keyword>
<evidence type="ECO:0000256" key="2">
    <source>
        <dbReference type="ARBA" id="ARBA00022448"/>
    </source>
</evidence>
<evidence type="ECO:0000256" key="5">
    <source>
        <dbReference type="ARBA" id="ARBA00022989"/>
    </source>
</evidence>
<keyword evidence="5 12" id="KW-1133">Transmembrane helix</keyword>
<name>A0ABQ9FI03_TEGGR</name>
<dbReference type="EMBL" id="JARBDR010000246">
    <property type="protein sequence ID" value="KAJ8316929.1"/>
    <property type="molecule type" value="Genomic_DNA"/>
</dbReference>
<comment type="caution">
    <text evidence="13">The sequence shown here is derived from an EMBL/GenBank/DDBJ whole genome shotgun (WGS) entry which is preliminary data.</text>
</comment>
<comment type="subcellular location">
    <subcellularLocation>
        <location evidence="1">Membrane</location>
        <topology evidence="1">Multi-pass membrane protein</topology>
    </subcellularLocation>
</comment>
<dbReference type="Pfam" id="PF00858">
    <property type="entry name" value="ASC"/>
    <property type="match status" value="1"/>
</dbReference>
<evidence type="ECO:0000256" key="7">
    <source>
        <dbReference type="ARBA" id="ARBA00023065"/>
    </source>
</evidence>
<evidence type="ECO:0000256" key="3">
    <source>
        <dbReference type="ARBA" id="ARBA00022461"/>
    </source>
</evidence>
<keyword evidence="7 11" id="KW-0406">Ion transport</keyword>
<evidence type="ECO:0000313" key="14">
    <source>
        <dbReference type="Proteomes" id="UP001217089"/>
    </source>
</evidence>
<protein>
    <submittedName>
        <fullName evidence="13">Uncharacterized protein</fullName>
    </submittedName>
</protein>
<reference evidence="13 14" key="1">
    <citation type="submission" date="2022-12" db="EMBL/GenBank/DDBJ databases">
        <title>Chromosome-level genome of Tegillarca granosa.</title>
        <authorList>
            <person name="Kim J."/>
        </authorList>
    </citation>
    <scope>NUCLEOTIDE SEQUENCE [LARGE SCALE GENOMIC DNA]</scope>
    <source>
        <strain evidence="13">Teg-2019</strain>
        <tissue evidence="13">Adductor muscle</tissue>
    </source>
</reference>